<evidence type="ECO:0000256" key="1">
    <source>
        <dbReference type="SAM" id="MobiDB-lite"/>
    </source>
</evidence>
<dbReference type="InterPro" id="IPR032675">
    <property type="entry name" value="LRR_dom_sf"/>
</dbReference>
<evidence type="ECO:0000313" key="2">
    <source>
        <dbReference type="EMBL" id="KAJ7081359.1"/>
    </source>
</evidence>
<name>A0AAD6TVS0_9AGAR</name>
<feature type="region of interest" description="Disordered" evidence="1">
    <location>
        <begin position="658"/>
        <end position="677"/>
    </location>
</feature>
<proteinExistence type="predicted"/>
<gene>
    <name evidence="2" type="ORF">B0H15DRAFT_854902</name>
</gene>
<sequence>MADILPDEILSEILSPALRVPDEAFADTSRGPSVFMNLSESSSAYLLVSKAWLRVATPLLYHVVVLRSKAQAQALAATLKSNPELGRFIKKLRVEGGYASSMYKILKMSTTVTDLFLSLNIVSDNACGLCRGLPLIDPCRVIVDGRHYGLTTSAHKLLETLETCLVNWKRLAVFDIPGVMDHRTAYSISKALAKAPNLNTLTISCHISSPPSVSGHIRLIATNPSLKYIRLNPPSTTLREDVVTAVNKDARLKELFHLPEQSSLLSEEKPTPPSEQLTLPLLDAGKIKEEAIWSRVLYYALQPVPKRTGNVWRTYRRAERPSILNIGPLLVSKMFMRLGIPHLYESPILETSLAAASFASRLAEDSSLRHYVRRLKISSCELPIFKSLVLHTPALAELHGGRKFSITWKAFSDLGSVTGSSLLTFQGVAIAKSSEAVSAAVFSQFSCIRSFCWSSTTAFKVARKSIPATTFNTLVHLGIKKNDSSFLTVLSHMELPSLRTTHFSATSTGGRLFFQRHGSKLQELTISVHQLTTSVLHDCPSLTVLGICCDDKTLLMLSELEPSCKHACLQRIIFKLPDVDMPKQTQRAPCSRFLLSLDSIRFPALVEIKHPHCDWPTTESQINKSHWVRWAETLLDHNIHLVGTSGIQWRRRLKYVPQKAPGTSKKAKGSQLEGTSR</sequence>
<reference evidence="2" key="1">
    <citation type="submission" date="2023-03" db="EMBL/GenBank/DDBJ databases">
        <title>Massive genome expansion in bonnet fungi (Mycena s.s.) driven by repeated elements and novel gene families across ecological guilds.</title>
        <authorList>
            <consortium name="Lawrence Berkeley National Laboratory"/>
            <person name="Harder C.B."/>
            <person name="Miyauchi S."/>
            <person name="Viragh M."/>
            <person name="Kuo A."/>
            <person name="Thoen E."/>
            <person name="Andreopoulos B."/>
            <person name="Lu D."/>
            <person name="Skrede I."/>
            <person name="Drula E."/>
            <person name="Henrissat B."/>
            <person name="Morin E."/>
            <person name="Kohler A."/>
            <person name="Barry K."/>
            <person name="LaButti K."/>
            <person name="Morin E."/>
            <person name="Salamov A."/>
            <person name="Lipzen A."/>
            <person name="Mereny Z."/>
            <person name="Hegedus B."/>
            <person name="Baldrian P."/>
            <person name="Stursova M."/>
            <person name="Weitz H."/>
            <person name="Taylor A."/>
            <person name="Grigoriev I.V."/>
            <person name="Nagy L.G."/>
            <person name="Martin F."/>
            <person name="Kauserud H."/>
        </authorList>
    </citation>
    <scope>NUCLEOTIDE SEQUENCE</scope>
    <source>
        <strain evidence="2">CBHHK173m</strain>
    </source>
</reference>
<keyword evidence="3" id="KW-1185">Reference proteome</keyword>
<evidence type="ECO:0000313" key="3">
    <source>
        <dbReference type="Proteomes" id="UP001222325"/>
    </source>
</evidence>
<dbReference type="AlphaFoldDB" id="A0AAD6TVS0"/>
<protein>
    <submittedName>
        <fullName evidence="2">Uncharacterized protein</fullName>
    </submittedName>
</protein>
<comment type="caution">
    <text evidence="2">The sequence shown here is derived from an EMBL/GenBank/DDBJ whole genome shotgun (WGS) entry which is preliminary data.</text>
</comment>
<organism evidence="2 3">
    <name type="scientific">Mycena belliarum</name>
    <dbReference type="NCBI Taxonomy" id="1033014"/>
    <lineage>
        <taxon>Eukaryota</taxon>
        <taxon>Fungi</taxon>
        <taxon>Dikarya</taxon>
        <taxon>Basidiomycota</taxon>
        <taxon>Agaricomycotina</taxon>
        <taxon>Agaricomycetes</taxon>
        <taxon>Agaricomycetidae</taxon>
        <taxon>Agaricales</taxon>
        <taxon>Marasmiineae</taxon>
        <taxon>Mycenaceae</taxon>
        <taxon>Mycena</taxon>
    </lineage>
</organism>
<dbReference type="Gene3D" id="3.80.10.10">
    <property type="entry name" value="Ribonuclease Inhibitor"/>
    <property type="match status" value="1"/>
</dbReference>
<dbReference type="EMBL" id="JARJCN010000050">
    <property type="protein sequence ID" value="KAJ7081359.1"/>
    <property type="molecule type" value="Genomic_DNA"/>
</dbReference>
<accession>A0AAD6TVS0</accession>
<dbReference type="Proteomes" id="UP001222325">
    <property type="component" value="Unassembled WGS sequence"/>
</dbReference>